<protein>
    <recommendedName>
        <fullName evidence="4">RING-type domain-containing protein</fullName>
    </recommendedName>
</protein>
<evidence type="ECO:0000256" key="2">
    <source>
        <dbReference type="SAM" id="Coils"/>
    </source>
</evidence>
<evidence type="ECO:0000313" key="5">
    <source>
        <dbReference type="EMBL" id="GAA5817518.1"/>
    </source>
</evidence>
<dbReference type="PANTHER" id="PTHR46569:SF1">
    <property type="entry name" value="E3 UBIQUITIN-PROTEIN LIGASE RFWD3-RELATED"/>
    <property type="match status" value="1"/>
</dbReference>
<feature type="domain" description="RING-type" evidence="4">
    <location>
        <begin position="5"/>
        <end position="49"/>
    </location>
</feature>
<dbReference type="PROSITE" id="PS50089">
    <property type="entry name" value="ZF_RING_2"/>
    <property type="match status" value="1"/>
</dbReference>
<keyword evidence="6" id="KW-1185">Reference proteome</keyword>
<sequence length="341" mass="39076">MTFSCSICFENLVSSTNPISALACGHTFHKPCINRWINLNSPAQCPLCKKNISKTKIISPLFFSDGNGETAEEESSETTEKIATLEESNRKLKMSIGTLNLEAHEAKEEIALLQTEVFRVRNQRSYIKIIKRVVELDNDLSTQYMQNYLQKVRALPTSDLYVHVGALRARQMRAEREISKKTCLYENKKKENEDLRDQIEQLHDHIRNIESNRPLQGRVSSFRPRVRQRNVVILDSDLEDEDDNEDQNDQFSVGQELAERDVDQSDDLQLGDIRPDEIPEFALLLPETISDDEGFIVEEHVTSTSRRPFKRRSTFIGGDETSSSSRPKKIIKIDLTDDDDA</sequence>
<dbReference type="Gene3D" id="3.30.40.10">
    <property type="entry name" value="Zinc/RING finger domain, C3HC4 (zinc finger)"/>
    <property type="match status" value="1"/>
</dbReference>
<evidence type="ECO:0000256" key="3">
    <source>
        <dbReference type="SAM" id="MobiDB-lite"/>
    </source>
</evidence>
<dbReference type="PANTHER" id="PTHR46569">
    <property type="entry name" value="E3 UBIQUITIN-PROTEIN LIGASE TRAIP"/>
    <property type="match status" value="1"/>
</dbReference>
<gene>
    <name evidence="5" type="ORF">MFLAVUS_011066</name>
</gene>
<dbReference type="Proteomes" id="UP001473302">
    <property type="component" value="Unassembled WGS sequence"/>
</dbReference>
<feature type="coiled-coil region" evidence="2">
    <location>
        <begin position="68"/>
        <end position="123"/>
    </location>
</feature>
<dbReference type="InterPro" id="IPR052639">
    <property type="entry name" value="TRAIP_ubiq-protein_ligase"/>
</dbReference>
<keyword evidence="1" id="KW-0862">Zinc</keyword>
<name>A0ABP9ZEI8_9FUNG</name>
<feature type="coiled-coil region" evidence="2">
    <location>
        <begin position="178"/>
        <end position="212"/>
    </location>
</feature>
<dbReference type="Pfam" id="PF13639">
    <property type="entry name" value="zf-RING_2"/>
    <property type="match status" value="1"/>
</dbReference>
<keyword evidence="2" id="KW-0175">Coiled coil</keyword>
<reference evidence="5 6" key="1">
    <citation type="submission" date="2024-04" db="EMBL/GenBank/DDBJ databases">
        <title>genome sequences of Mucor flavus KT1a and Helicostylum pulchrum KT1b strains isolated from the surface of a dry-aged beef.</title>
        <authorList>
            <person name="Toyotome T."/>
            <person name="Hosono M."/>
            <person name="Torimaru M."/>
            <person name="Fukuda K."/>
            <person name="Mikami N."/>
        </authorList>
    </citation>
    <scope>NUCLEOTIDE SEQUENCE [LARGE SCALE GENOMIC DNA]</scope>
    <source>
        <strain evidence="5 6">KT1a</strain>
    </source>
</reference>
<comment type="caution">
    <text evidence="5">The sequence shown here is derived from an EMBL/GenBank/DDBJ whole genome shotgun (WGS) entry which is preliminary data.</text>
</comment>
<evidence type="ECO:0000256" key="1">
    <source>
        <dbReference type="PROSITE-ProRule" id="PRU00175"/>
    </source>
</evidence>
<feature type="region of interest" description="Disordered" evidence="3">
    <location>
        <begin position="301"/>
        <end position="341"/>
    </location>
</feature>
<evidence type="ECO:0000259" key="4">
    <source>
        <dbReference type="PROSITE" id="PS50089"/>
    </source>
</evidence>
<feature type="region of interest" description="Disordered" evidence="3">
    <location>
        <begin position="233"/>
        <end position="272"/>
    </location>
</feature>
<dbReference type="InterPro" id="IPR013083">
    <property type="entry name" value="Znf_RING/FYVE/PHD"/>
</dbReference>
<feature type="compositionally biased region" description="Acidic residues" evidence="3">
    <location>
        <begin position="236"/>
        <end position="248"/>
    </location>
</feature>
<evidence type="ECO:0000313" key="6">
    <source>
        <dbReference type="Proteomes" id="UP001473302"/>
    </source>
</evidence>
<organism evidence="5 6">
    <name type="scientific">Mucor flavus</name>
    <dbReference type="NCBI Taxonomy" id="439312"/>
    <lineage>
        <taxon>Eukaryota</taxon>
        <taxon>Fungi</taxon>
        <taxon>Fungi incertae sedis</taxon>
        <taxon>Mucoromycota</taxon>
        <taxon>Mucoromycotina</taxon>
        <taxon>Mucoromycetes</taxon>
        <taxon>Mucorales</taxon>
        <taxon>Mucorineae</taxon>
        <taxon>Mucoraceae</taxon>
        <taxon>Mucor</taxon>
    </lineage>
</organism>
<keyword evidence="1" id="KW-0479">Metal-binding</keyword>
<dbReference type="SUPFAM" id="SSF57850">
    <property type="entry name" value="RING/U-box"/>
    <property type="match status" value="1"/>
</dbReference>
<dbReference type="EMBL" id="BAABUK010000043">
    <property type="protein sequence ID" value="GAA5817518.1"/>
    <property type="molecule type" value="Genomic_DNA"/>
</dbReference>
<dbReference type="SMART" id="SM00184">
    <property type="entry name" value="RING"/>
    <property type="match status" value="1"/>
</dbReference>
<accession>A0ABP9ZEI8</accession>
<proteinExistence type="predicted"/>
<dbReference type="InterPro" id="IPR001841">
    <property type="entry name" value="Znf_RING"/>
</dbReference>
<keyword evidence="1" id="KW-0863">Zinc-finger</keyword>